<evidence type="ECO:0000256" key="4">
    <source>
        <dbReference type="ARBA" id="ARBA00022519"/>
    </source>
</evidence>
<comment type="subcellular location">
    <subcellularLocation>
        <location evidence="1">Cell inner membrane</location>
        <topology evidence="1">Multi-pass membrane protein</topology>
    </subcellularLocation>
</comment>
<evidence type="ECO:0000256" key="8">
    <source>
        <dbReference type="ARBA" id="ARBA00023136"/>
    </source>
</evidence>
<evidence type="ECO:0000256" key="7">
    <source>
        <dbReference type="ARBA" id="ARBA00022989"/>
    </source>
</evidence>
<dbReference type="PANTHER" id="PTHR46997:SF2">
    <property type="entry name" value="TYROSINE-SPECIFIC TRANSPORT SYSTEM"/>
    <property type="match status" value="1"/>
</dbReference>
<feature type="transmembrane region" description="Helical" evidence="9">
    <location>
        <begin position="406"/>
        <end position="425"/>
    </location>
</feature>
<sequence>MIMEPPNILFDESQDVTFVNEIESPKAETTRGKVFGAILLIIGTSVGGGMLALPMAIAAGGYYHSIFLFFGAWLITVLAAFYILEANLWLPENTNLISMARITLGKAGQLITWISYLLLLYTLLAAYMSGGTDLIHNLLSLINIPTPTWLDSILFVVILGAVLFYGVRAVDWVNRGLMSTKLAVYFLLVLFISPHIDVGKLSGGRLALLSGAVMVIITSFGYATIVPTLRSYLKSQVNALRLTIAIGSLMPLILYLLWTFVVNGTLGSHGANGLIHMAASTDAVSELSNTLSAHVNGELVKGLIHFFTSICIATSFLGVSLCLSDFMADGLKIKKEKNGRWLLVALTLAPPLLVILFYPGAFIASLNYAGVLCVILLILLPALMVWSGRYVKKIAIGYEVIGGKTFIILEILVALALLIFALMHLG</sequence>
<evidence type="ECO:0000256" key="9">
    <source>
        <dbReference type="SAM" id="Phobius"/>
    </source>
</evidence>
<evidence type="ECO:0000256" key="3">
    <source>
        <dbReference type="ARBA" id="ARBA00022475"/>
    </source>
</evidence>
<name>A9KF67_COXBN</name>
<feature type="transmembrane region" description="Helical" evidence="9">
    <location>
        <begin position="239"/>
        <end position="258"/>
    </location>
</feature>
<keyword evidence="8 9" id="KW-0472">Membrane</keyword>
<dbReference type="GO" id="GO:0003333">
    <property type="term" value="P:amino acid transmembrane transport"/>
    <property type="evidence" value="ECO:0007669"/>
    <property type="project" value="InterPro"/>
</dbReference>
<dbReference type="Gene3D" id="1.20.1740.10">
    <property type="entry name" value="Amino acid/polyamine transporter I"/>
    <property type="match status" value="1"/>
</dbReference>
<dbReference type="InterPro" id="IPR013059">
    <property type="entry name" value="Trp_tyr_transpt"/>
</dbReference>
<dbReference type="RefSeq" id="WP_011996578.1">
    <property type="nucleotide sequence ID" value="NC_009727.1"/>
</dbReference>
<evidence type="ECO:0000256" key="2">
    <source>
        <dbReference type="ARBA" id="ARBA00022448"/>
    </source>
</evidence>
<dbReference type="EMBL" id="CP000733">
    <property type="protein sequence ID" value="ABS77554.2"/>
    <property type="molecule type" value="Genomic_DNA"/>
</dbReference>
<dbReference type="PANTHER" id="PTHR46997">
    <property type="entry name" value="LOW AFFINITY TRYPTOPHAN PERMEASE-RELATED"/>
    <property type="match status" value="1"/>
</dbReference>
<dbReference type="GO" id="GO:0015173">
    <property type="term" value="F:aromatic amino acid transmembrane transporter activity"/>
    <property type="evidence" value="ECO:0007669"/>
    <property type="project" value="InterPro"/>
</dbReference>
<feature type="transmembrane region" description="Helical" evidence="9">
    <location>
        <begin position="366"/>
        <end position="386"/>
    </location>
</feature>
<dbReference type="KEGG" id="cbd:CBUD_0448"/>
<keyword evidence="6" id="KW-0029">Amino-acid transport</keyword>
<protein>
    <submittedName>
        <fullName evidence="10">Tyrosine-specific transport protein</fullName>
    </submittedName>
</protein>
<feature type="transmembrane region" description="Helical" evidence="9">
    <location>
        <begin position="66"/>
        <end position="90"/>
    </location>
</feature>
<evidence type="ECO:0000313" key="10">
    <source>
        <dbReference type="EMBL" id="ABS77554.2"/>
    </source>
</evidence>
<feature type="transmembrane region" description="Helical" evidence="9">
    <location>
        <begin position="208"/>
        <end position="227"/>
    </location>
</feature>
<keyword evidence="4" id="KW-0997">Cell inner membrane</keyword>
<evidence type="ECO:0000256" key="5">
    <source>
        <dbReference type="ARBA" id="ARBA00022692"/>
    </source>
</evidence>
<dbReference type="Pfam" id="PF03222">
    <property type="entry name" value="Trp_Tyr_perm"/>
    <property type="match status" value="1"/>
</dbReference>
<keyword evidence="3" id="KW-1003">Cell membrane</keyword>
<evidence type="ECO:0000256" key="1">
    <source>
        <dbReference type="ARBA" id="ARBA00004429"/>
    </source>
</evidence>
<accession>A9KF67</accession>
<dbReference type="HOGENOM" id="CLU_038102_1_0_6"/>
<keyword evidence="2" id="KW-0813">Transport</keyword>
<feature type="transmembrane region" description="Helical" evidence="9">
    <location>
        <begin position="179"/>
        <end position="196"/>
    </location>
</feature>
<feature type="transmembrane region" description="Helical" evidence="9">
    <location>
        <begin position="340"/>
        <end position="360"/>
    </location>
</feature>
<dbReference type="PRINTS" id="PR00166">
    <property type="entry name" value="AROAAPRMEASE"/>
</dbReference>
<dbReference type="InterPro" id="IPR018227">
    <property type="entry name" value="Amino_acid_transport_2"/>
</dbReference>
<feature type="transmembrane region" description="Helical" evidence="9">
    <location>
        <begin position="34"/>
        <end position="60"/>
    </location>
</feature>
<organism evidence="10 11">
    <name type="scientific">Coxiella burnetii (strain Dugway 5J108-111)</name>
    <dbReference type="NCBI Taxonomy" id="434922"/>
    <lineage>
        <taxon>Bacteria</taxon>
        <taxon>Pseudomonadati</taxon>
        <taxon>Pseudomonadota</taxon>
        <taxon>Gammaproteobacteria</taxon>
        <taxon>Legionellales</taxon>
        <taxon>Coxiellaceae</taxon>
        <taxon>Coxiella</taxon>
    </lineage>
</organism>
<reference evidence="10 11" key="1">
    <citation type="journal article" date="2009" name="Infect. Immun.">
        <title>Comparative genomics reveal extensive transposon-mediated genomic plasticity and diversity among potential effector proteins within the genus Coxiella.</title>
        <authorList>
            <person name="Beare P.A."/>
            <person name="Unsworth N."/>
            <person name="Andoh M."/>
            <person name="Voth D.E."/>
            <person name="Omsland A."/>
            <person name="Gilk S.D."/>
            <person name="Williams K.P."/>
            <person name="Sobral B.W."/>
            <person name="Kupko J.J.III."/>
            <person name="Porcella S.F."/>
            <person name="Samuel J.E."/>
            <person name="Heinzen R.A."/>
        </authorList>
    </citation>
    <scope>NUCLEOTIDE SEQUENCE [LARGE SCALE GENOMIC DNA]</scope>
    <source>
        <strain evidence="10 11">Dugway 5J108-111</strain>
    </source>
</reference>
<feature type="transmembrane region" description="Helical" evidence="9">
    <location>
        <begin position="110"/>
        <end position="129"/>
    </location>
</feature>
<feature type="transmembrane region" description="Helical" evidence="9">
    <location>
        <begin position="303"/>
        <end position="328"/>
    </location>
</feature>
<keyword evidence="5 9" id="KW-0812">Transmembrane</keyword>
<feature type="transmembrane region" description="Helical" evidence="9">
    <location>
        <begin position="149"/>
        <end position="167"/>
    </location>
</feature>
<dbReference type="Proteomes" id="UP000008555">
    <property type="component" value="Chromosome"/>
</dbReference>
<keyword evidence="7 9" id="KW-1133">Transmembrane helix</keyword>
<dbReference type="GO" id="GO:0005886">
    <property type="term" value="C:plasma membrane"/>
    <property type="evidence" value="ECO:0007669"/>
    <property type="project" value="UniProtKB-SubCell"/>
</dbReference>
<gene>
    <name evidence="10" type="ordered locus">CBUD_0448</name>
</gene>
<evidence type="ECO:0000256" key="6">
    <source>
        <dbReference type="ARBA" id="ARBA00022970"/>
    </source>
</evidence>
<proteinExistence type="predicted"/>
<dbReference type="AlphaFoldDB" id="A9KF67"/>
<evidence type="ECO:0000313" key="11">
    <source>
        <dbReference type="Proteomes" id="UP000008555"/>
    </source>
</evidence>